<evidence type="ECO:0008006" key="3">
    <source>
        <dbReference type="Google" id="ProtNLM"/>
    </source>
</evidence>
<keyword evidence="2" id="KW-1185">Reference proteome</keyword>
<dbReference type="Proteomes" id="UP000467840">
    <property type="component" value="Chromosome 17"/>
</dbReference>
<dbReference type="EMBL" id="JAAGAX010000007">
    <property type="protein sequence ID" value="KAF2308868.1"/>
    <property type="molecule type" value="Genomic_DNA"/>
</dbReference>
<organism evidence="1 2">
    <name type="scientific">Hevea brasiliensis</name>
    <name type="common">Para rubber tree</name>
    <name type="synonym">Siphonia brasiliensis</name>
    <dbReference type="NCBI Taxonomy" id="3981"/>
    <lineage>
        <taxon>Eukaryota</taxon>
        <taxon>Viridiplantae</taxon>
        <taxon>Streptophyta</taxon>
        <taxon>Embryophyta</taxon>
        <taxon>Tracheophyta</taxon>
        <taxon>Spermatophyta</taxon>
        <taxon>Magnoliopsida</taxon>
        <taxon>eudicotyledons</taxon>
        <taxon>Gunneridae</taxon>
        <taxon>Pentapetalae</taxon>
        <taxon>rosids</taxon>
        <taxon>fabids</taxon>
        <taxon>Malpighiales</taxon>
        <taxon>Euphorbiaceae</taxon>
        <taxon>Crotonoideae</taxon>
        <taxon>Micrandreae</taxon>
        <taxon>Hevea</taxon>
    </lineage>
</organism>
<accession>A0A6A6M8L7</accession>
<dbReference type="AlphaFoldDB" id="A0A6A6M8L7"/>
<reference evidence="1 2" key="1">
    <citation type="journal article" date="2020" name="Mol. Plant">
        <title>The Chromosome-Based Rubber Tree Genome Provides New Insights into Spurge Genome Evolution and Rubber Biosynthesis.</title>
        <authorList>
            <person name="Liu J."/>
            <person name="Shi C."/>
            <person name="Shi C.C."/>
            <person name="Li W."/>
            <person name="Zhang Q.J."/>
            <person name="Zhang Y."/>
            <person name="Li K."/>
            <person name="Lu H.F."/>
            <person name="Shi C."/>
            <person name="Zhu S.T."/>
            <person name="Xiao Z.Y."/>
            <person name="Nan H."/>
            <person name="Yue Y."/>
            <person name="Zhu X.G."/>
            <person name="Wu Y."/>
            <person name="Hong X.N."/>
            <person name="Fan G.Y."/>
            <person name="Tong Y."/>
            <person name="Zhang D."/>
            <person name="Mao C.L."/>
            <person name="Liu Y.L."/>
            <person name="Hao S.J."/>
            <person name="Liu W.Q."/>
            <person name="Lv M.Q."/>
            <person name="Zhang H.B."/>
            <person name="Liu Y."/>
            <person name="Hu-Tang G.R."/>
            <person name="Wang J.P."/>
            <person name="Wang J.H."/>
            <person name="Sun Y.H."/>
            <person name="Ni S.B."/>
            <person name="Chen W.B."/>
            <person name="Zhang X.C."/>
            <person name="Jiao Y.N."/>
            <person name="Eichler E.E."/>
            <person name="Li G.H."/>
            <person name="Liu X."/>
            <person name="Gao L.Z."/>
        </authorList>
    </citation>
    <scope>NUCLEOTIDE SEQUENCE [LARGE SCALE GENOMIC DNA]</scope>
    <source>
        <strain evidence="2">cv. GT1</strain>
        <tissue evidence="1">Leaf</tissue>
    </source>
</reference>
<name>A0A6A6M8L7_HEVBR</name>
<evidence type="ECO:0000313" key="2">
    <source>
        <dbReference type="Proteomes" id="UP000467840"/>
    </source>
</evidence>
<gene>
    <name evidence="1" type="ORF">GH714_022331</name>
</gene>
<protein>
    <recommendedName>
        <fullName evidence="3">DUF4216 domain-containing protein</fullName>
    </recommendedName>
</protein>
<comment type="caution">
    <text evidence="1">The sequence shown here is derived from an EMBL/GenBank/DDBJ whole genome shotgun (WGS) entry which is preliminary data.</text>
</comment>
<proteinExistence type="predicted"/>
<evidence type="ECO:0000313" key="1">
    <source>
        <dbReference type="EMBL" id="KAF2308868.1"/>
    </source>
</evidence>
<sequence length="155" mass="17834">MSGLLDLLDTRDICSDGGKAMNEIKFLNFYLMCSRLHYEKRTYDPIDYECIDRIDFWIVKEEPPSKLDMEEVEVVLYQEDVIPIIEKSRKGTCTQDDLEEENDSELNVLENITLESFSIVSPNNFARSNVGKSNFMKSNPQLIVTDESGSDDDET</sequence>